<proteinExistence type="predicted"/>
<organism evidence="1 2">
    <name type="scientific">Aliibacillus thermotolerans</name>
    <dbReference type="NCBI Taxonomy" id="1834418"/>
    <lineage>
        <taxon>Bacteria</taxon>
        <taxon>Bacillati</taxon>
        <taxon>Bacillota</taxon>
        <taxon>Bacilli</taxon>
        <taxon>Bacillales</taxon>
        <taxon>Bacillaceae</taxon>
        <taxon>Aliibacillus</taxon>
    </lineage>
</organism>
<sequence length="597" mass="70264">MQIELYAEDWLTSAGLVGLKRLFPDETENTPFGLKFDSEILEEVTERYFDYLLNNFSVAERQNKILTQALSRAERNPDTFKDIKKQVQRRMTEELKKVERYFPDIKETKELQETIEIVKKIKDKDDLPLLQEKKEVFIKILRMKQIHEKITLNFVKTVIMQPLFGQVSFLNVTHNKRSTEEHKEIMIKDYITPTILEIKWLDLLNEEEDIGALLTYLEENKDYKPFREWLRLFKKYDSVEQIKEYMEKEVPPCILFDNQYGTGNYEEMIFTPLGISLNKSLNFSWDLNKKQSVPLSALGRLILFMVPIGTAVYQRKIGFGAQSVYENFYGFLYSNDLFGDICQMNNQYKMKRLDENPFEEVIYDVLLESTEKAGKKQKKEMLLIEFHSNYESKKTLLDYYHMPNYVVDFFLQSGKTLRWIHLFDYREAFVRSILEGRDPKQVLFRYMREVIDSSRDGKNILMAVLERRRFLLLKKGVTDVKSNNKVVYHIFGQGQELRKALMGAQQVRESEAEGTYTASSDKKIRGLAYRLLNAAKARHKQNFLDTAYRMYLGVNLEIPTVLLNVLHEKNVDFETVSSAFISGLLSNEKLSEGEKEE</sequence>
<comment type="caution">
    <text evidence="1">The sequence shown here is derived from an EMBL/GenBank/DDBJ whole genome shotgun (WGS) entry which is preliminary data.</text>
</comment>
<gene>
    <name evidence="1" type="ORF">ACFPTR_08405</name>
</gene>
<keyword evidence="2" id="KW-1185">Reference proteome</keyword>
<accession>A0ABW0U6W0</accession>
<dbReference type="Proteomes" id="UP001596143">
    <property type="component" value="Unassembled WGS sequence"/>
</dbReference>
<name>A0ABW0U6W0_9BACI</name>
<evidence type="ECO:0000313" key="1">
    <source>
        <dbReference type="EMBL" id="MFC5628893.1"/>
    </source>
</evidence>
<evidence type="ECO:0008006" key="3">
    <source>
        <dbReference type="Google" id="ProtNLM"/>
    </source>
</evidence>
<protein>
    <recommendedName>
        <fullName evidence="3">Type I-B CRISPR-associated protein Cas8b1/Cst1</fullName>
    </recommendedName>
</protein>
<reference evidence="2" key="1">
    <citation type="journal article" date="2019" name="Int. J. Syst. Evol. Microbiol.">
        <title>The Global Catalogue of Microorganisms (GCM) 10K type strain sequencing project: providing services to taxonomists for standard genome sequencing and annotation.</title>
        <authorList>
            <consortium name="The Broad Institute Genomics Platform"/>
            <consortium name="The Broad Institute Genome Sequencing Center for Infectious Disease"/>
            <person name="Wu L."/>
            <person name="Ma J."/>
        </authorList>
    </citation>
    <scope>NUCLEOTIDE SEQUENCE [LARGE SCALE GENOMIC DNA]</scope>
    <source>
        <strain evidence="2">CGMCC 1.15790</strain>
    </source>
</reference>
<dbReference type="EMBL" id="JBHSPF010000039">
    <property type="protein sequence ID" value="MFC5628893.1"/>
    <property type="molecule type" value="Genomic_DNA"/>
</dbReference>
<evidence type="ECO:0000313" key="2">
    <source>
        <dbReference type="Proteomes" id="UP001596143"/>
    </source>
</evidence>
<dbReference type="RefSeq" id="WP_270896602.1">
    <property type="nucleotide sequence ID" value="NZ_JBHSPF010000039.1"/>
</dbReference>